<comment type="caution">
    <text evidence="5">The sequence shown here is derived from an EMBL/GenBank/DDBJ whole genome shotgun (WGS) entry which is preliminary data.</text>
</comment>
<proteinExistence type="predicted"/>
<dbReference type="InterPro" id="IPR003593">
    <property type="entry name" value="AAA+_ATPase"/>
</dbReference>
<dbReference type="PROSITE" id="PS00211">
    <property type="entry name" value="ABC_TRANSPORTER_1"/>
    <property type="match status" value="1"/>
</dbReference>
<keyword evidence="3 5" id="KW-0067">ATP-binding</keyword>
<protein>
    <submittedName>
        <fullName evidence="5">ABC transporter ATP-binding protein</fullName>
    </submittedName>
</protein>
<organism evidence="5 6">
    <name type="scientific">Paenibacillus chungangensis</name>
    <dbReference type="NCBI Taxonomy" id="696535"/>
    <lineage>
        <taxon>Bacteria</taxon>
        <taxon>Bacillati</taxon>
        <taxon>Bacillota</taxon>
        <taxon>Bacilli</taxon>
        <taxon>Bacillales</taxon>
        <taxon>Paenibacillaceae</taxon>
        <taxon>Paenibacillus</taxon>
    </lineage>
</organism>
<evidence type="ECO:0000313" key="6">
    <source>
        <dbReference type="Proteomes" id="UP001596989"/>
    </source>
</evidence>
<dbReference type="CDD" id="cd03230">
    <property type="entry name" value="ABC_DR_subfamily_A"/>
    <property type="match status" value="1"/>
</dbReference>
<dbReference type="InterPro" id="IPR051782">
    <property type="entry name" value="ABC_Transporter_VariousFunc"/>
</dbReference>
<keyword evidence="6" id="KW-1185">Reference proteome</keyword>
<dbReference type="SUPFAM" id="SSF52540">
    <property type="entry name" value="P-loop containing nucleoside triphosphate hydrolases"/>
    <property type="match status" value="1"/>
</dbReference>
<reference evidence="6" key="1">
    <citation type="journal article" date="2019" name="Int. J. Syst. Evol. Microbiol.">
        <title>The Global Catalogue of Microorganisms (GCM) 10K type strain sequencing project: providing services to taxonomists for standard genome sequencing and annotation.</title>
        <authorList>
            <consortium name="The Broad Institute Genomics Platform"/>
            <consortium name="The Broad Institute Genome Sequencing Center for Infectious Disease"/>
            <person name="Wu L."/>
            <person name="Ma J."/>
        </authorList>
    </citation>
    <scope>NUCLEOTIDE SEQUENCE [LARGE SCALE GENOMIC DNA]</scope>
    <source>
        <strain evidence="6">CCUG 59129</strain>
    </source>
</reference>
<dbReference type="SMART" id="SM00382">
    <property type="entry name" value="AAA"/>
    <property type="match status" value="1"/>
</dbReference>
<dbReference type="Pfam" id="PF00005">
    <property type="entry name" value="ABC_tran"/>
    <property type="match status" value="1"/>
</dbReference>
<keyword evidence="1" id="KW-0813">Transport</keyword>
<evidence type="ECO:0000256" key="2">
    <source>
        <dbReference type="ARBA" id="ARBA00022741"/>
    </source>
</evidence>
<name>A0ABW3HSJ3_9BACL</name>
<dbReference type="RefSeq" id="WP_377565006.1">
    <property type="nucleotide sequence ID" value="NZ_JBHTJZ010000021.1"/>
</dbReference>
<evidence type="ECO:0000259" key="4">
    <source>
        <dbReference type="PROSITE" id="PS50893"/>
    </source>
</evidence>
<sequence length="239" mass="27384">MLEFRHLYKSYRASPFALSIGNLTIGDGEVVGLLGANGCGKTTFLKTVMGLVDGFEGEVLVDGLPPSQQYGRMAFVTEEGSYFPDMTPMQYAAFLADFYPRFDRGRYDRLMAFFDLYEDEPIRKLSKGQRAKVEICAGFSKGAKYILLDEPFLGKDVFARRDFLKLMITSLKRDETIIVTTHLVDEIQHVIDRALIIHKGMIRVDMPMDELHEQGRTLEELLMETTGYKANRYREYLEE</sequence>
<evidence type="ECO:0000313" key="5">
    <source>
        <dbReference type="EMBL" id="MFD0960497.1"/>
    </source>
</evidence>
<gene>
    <name evidence="5" type="ORF">ACFQ2I_13975</name>
</gene>
<dbReference type="Gene3D" id="3.40.50.300">
    <property type="entry name" value="P-loop containing nucleotide triphosphate hydrolases"/>
    <property type="match status" value="1"/>
</dbReference>
<evidence type="ECO:0000256" key="1">
    <source>
        <dbReference type="ARBA" id="ARBA00022448"/>
    </source>
</evidence>
<evidence type="ECO:0000256" key="3">
    <source>
        <dbReference type="ARBA" id="ARBA00022840"/>
    </source>
</evidence>
<keyword evidence="2" id="KW-0547">Nucleotide-binding</keyword>
<dbReference type="PANTHER" id="PTHR42939:SF1">
    <property type="entry name" value="ABC TRANSPORTER ATP-BINDING PROTEIN ALBC-RELATED"/>
    <property type="match status" value="1"/>
</dbReference>
<accession>A0ABW3HSJ3</accession>
<dbReference type="GO" id="GO:0005524">
    <property type="term" value="F:ATP binding"/>
    <property type="evidence" value="ECO:0007669"/>
    <property type="project" value="UniProtKB-KW"/>
</dbReference>
<dbReference type="InterPro" id="IPR027417">
    <property type="entry name" value="P-loop_NTPase"/>
</dbReference>
<dbReference type="InterPro" id="IPR017871">
    <property type="entry name" value="ABC_transporter-like_CS"/>
</dbReference>
<dbReference type="InterPro" id="IPR003439">
    <property type="entry name" value="ABC_transporter-like_ATP-bd"/>
</dbReference>
<dbReference type="Proteomes" id="UP001596989">
    <property type="component" value="Unassembled WGS sequence"/>
</dbReference>
<dbReference type="PANTHER" id="PTHR42939">
    <property type="entry name" value="ABC TRANSPORTER ATP-BINDING PROTEIN ALBC-RELATED"/>
    <property type="match status" value="1"/>
</dbReference>
<feature type="domain" description="ABC transporter" evidence="4">
    <location>
        <begin position="2"/>
        <end position="224"/>
    </location>
</feature>
<dbReference type="EMBL" id="JBHTJZ010000021">
    <property type="protein sequence ID" value="MFD0960497.1"/>
    <property type="molecule type" value="Genomic_DNA"/>
</dbReference>
<dbReference type="PROSITE" id="PS50893">
    <property type="entry name" value="ABC_TRANSPORTER_2"/>
    <property type="match status" value="1"/>
</dbReference>